<feature type="transmembrane region" description="Helical" evidence="9">
    <location>
        <begin position="99"/>
        <end position="122"/>
    </location>
</feature>
<dbReference type="AlphaFoldDB" id="A0A5B0Q9X3"/>
<dbReference type="PANTHER" id="PTHR30540">
    <property type="entry name" value="OSMOTIC STRESS POTASSIUM TRANSPORTER"/>
    <property type="match status" value="1"/>
</dbReference>
<feature type="transmembrane region" description="Helical" evidence="9">
    <location>
        <begin position="330"/>
        <end position="353"/>
    </location>
</feature>
<feature type="domain" description="K+ potassium transporter C-terminal" evidence="11">
    <location>
        <begin position="741"/>
        <end position="911"/>
    </location>
</feature>
<feature type="domain" description="K+ potassium transporter integral membrane" evidence="10">
    <location>
        <begin position="30"/>
        <end position="91"/>
    </location>
</feature>
<dbReference type="OrthoDB" id="504708at2759"/>
<dbReference type="InterPro" id="IPR003855">
    <property type="entry name" value="K+_transporter"/>
</dbReference>
<keyword evidence="3" id="KW-0633">Potassium transport</keyword>
<dbReference type="GO" id="GO:0016020">
    <property type="term" value="C:membrane"/>
    <property type="evidence" value="ECO:0007669"/>
    <property type="project" value="UniProtKB-SubCell"/>
</dbReference>
<keyword evidence="2" id="KW-0813">Transport</keyword>
<dbReference type="Pfam" id="PF22776">
    <property type="entry name" value="K_trans_C"/>
    <property type="match status" value="1"/>
</dbReference>
<reference evidence="12 13" key="1">
    <citation type="submission" date="2019-05" db="EMBL/GenBank/DDBJ databases">
        <title>Emergence of the Ug99 lineage of the wheat stem rust pathogen through somatic hybridization.</title>
        <authorList>
            <person name="Li F."/>
            <person name="Upadhyaya N.M."/>
            <person name="Sperschneider J."/>
            <person name="Matny O."/>
            <person name="Nguyen-Phuc H."/>
            <person name="Mago R."/>
            <person name="Raley C."/>
            <person name="Miller M.E."/>
            <person name="Silverstein K.A.T."/>
            <person name="Henningsen E."/>
            <person name="Hirsch C.D."/>
            <person name="Visser B."/>
            <person name="Pretorius Z.A."/>
            <person name="Steffenson B.J."/>
            <person name="Schwessinger B."/>
            <person name="Dodds P.N."/>
            <person name="Figueroa M."/>
        </authorList>
    </citation>
    <scope>NUCLEOTIDE SEQUENCE [LARGE SCALE GENOMIC DNA]</scope>
    <source>
        <strain evidence="12">21-0</strain>
    </source>
</reference>
<dbReference type="Proteomes" id="UP000324748">
    <property type="component" value="Unassembled WGS sequence"/>
</dbReference>
<keyword evidence="7" id="KW-0406">Ion transport</keyword>
<gene>
    <name evidence="12" type="ORF">PGT21_004825</name>
</gene>
<sequence length="914" mass="100236">MSKIFARSSTWTDSLDQRYRQARPPLVVTAFAAIGIIYGDIGTSPLYVMNGIFPSNGPSPSAEDAMGAISAIIWTLTIVPLIKYSLIALEVSIFPATQYWILIILNWVFNNTSLACFMFHSLGKFTLLFILVVETGEGEGGPFALFAQMYPTEKEGSELALPSIHSVGEHVTAGATSFLARPMVKPIIKVITLFAVALIMSDGILTPAVSVTSAVSGIAIPVPALKSSDITGISIAILIAIFFSQRFGTQKLALSFAPIVTIWLMIISGTGIYNITRHPAVFRALDPSRAIMYFVRVRSISPLSGILLSITGVEALFANLGQFSKGAIRLSFMSAVYPALILAYLGQGAVLITDGPEVVTNIFYRSIPGGQGGALWWITWSFALLAAIVASQAMITASFSLIQQMVGLKSFPPVRIVHTSDSSRGQIYAPVVNFLLLIGTVGVTAGFGADEGLNSAYGFAVAGVLITTTFLMTMVMIHVKGMPVWLSLLFFTLAGFFDALFFASALQKIPHGAWFTLTLGCLIGLFLLFWTWAKGLEDKFDAAHRIKLGQLLIKHSSPDQPVTPLKSANSELPGRGGGAVYGYPSENDALQQYPSTPVTPTHNPSEILLAPMHISDLALHEEPEEMKSDEIMEEKQEMINLPATGDEQRNSHEQKVTIHEPHHPRSSSHNVSSYPPVQAIHQITKHLTTSQHSPRFARRQNTFDNQAITLNPVYSPDVILSGPLPRLECFSFFHHLGEGIGAPHSFSALLRHQPALPRVVVFLSIRVVSVPHLQEEDKYLIDKLRTLSGFYLMTYRVGYRDPLDLRGLTKPTLERIIELERGIVPIGSNSALEDEIYKITKAANNTNHILPHYHCTAKPLTADKSSNVFAKFYHSIRSYLLEEIYRRVSQNFPETSNYVIDESKVLRIGVNALI</sequence>
<dbReference type="InterPro" id="IPR053951">
    <property type="entry name" value="K_trans_N"/>
</dbReference>
<dbReference type="EMBL" id="VSWC01000027">
    <property type="protein sequence ID" value="KAA1109961.1"/>
    <property type="molecule type" value="Genomic_DNA"/>
</dbReference>
<proteinExistence type="predicted"/>
<accession>A0A5B0Q9X3</accession>
<feature type="transmembrane region" description="Helical" evidence="9">
    <location>
        <begin position="456"/>
        <end position="479"/>
    </location>
</feature>
<evidence type="ECO:0000259" key="10">
    <source>
        <dbReference type="Pfam" id="PF02705"/>
    </source>
</evidence>
<feature type="transmembrane region" description="Helical" evidence="9">
    <location>
        <begin position="26"/>
        <end position="48"/>
    </location>
</feature>
<feature type="transmembrane region" description="Helical" evidence="9">
    <location>
        <begin position="374"/>
        <end position="402"/>
    </location>
</feature>
<evidence type="ECO:0000256" key="4">
    <source>
        <dbReference type="ARBA" id="ARBA00022692"/>
    </source>
</evidence>
<evidence type="ECO:0008006" key="14">
    <source>
        <dbReference type="Google" id="ProtNLM"/>
    </source>
</evidence>
<evidence type="ECO:0000256" key="8">
    <source>
        <dbReference type="ARBA" id="ARBA00023136"/>
    </source>
</evidence>
<keyword evidence="6 9" id="KW-1133">Transmembrane helix</keyword>
<feature type="transmembrane region" description="Helical" evidence="9">
    <location>
        <begin position="485"/>
        <end position="506"/>
    </location>
</feature>
<evidence type="ECO:0000313" key="13">
    <source>
        <dbReference type="Proteomes" id="UP000324748"/>
    </source>
</evidence>
<feature type="transmembrane region" description="Helical" evidence="9">
    <location>
        <begin position="513"/>
        <end position="533"/>
    </location>
</feature>
<evidence type="ECO:0000256" key="7">
    <source>
        <dbReference type="ARBA" id="ARBA00023065"/>
    </source>
</evidence>
<evidence type="ECO:0000313" key="12">
    <source>
        <dbReference type="EMBL" id="KAA1109961.1"/>
    </source>
</evidence>
<name>A0A5B0Q9X3_PUCGR</name>
<feature type="transmembrane region" description="Helical" evidence="9">
    <location>
        <begin position="230"/>
        <end position="247"/>
    </location>
</feature>
<keyword evidence="8 9" id="KW-0472">Membrane</keyword>
<protein>
    <recommendedName>
        <fullName evidence="14">Potassium transporter</fullName>
    </recommendedName>
</protein>
<keyword evidence="4 9" id="KW-0812">Transmembrane</keyword>
<dbReference type="PANTHER" id="PTHR30540:SF83">
    <property type="entry name" value="K+ POTASSIUM TRANSPORTER"/>
    <property type="match status" value="1"/>
</dbReference>
<comment type="caution">
    <text evidence="12">The sequence shown here is derived from an EMBL/GenBank/DDBJ whole genome shotgun (WGS) entry which is preliminary data.</text>
</comment>
<evidence type="ECO:0000256" key="6">
    <source>
        <dbReference type="ARBA" id="ARBA00022989"/>
    </source>
</evidence>
<evidence type="ECO:0000256" key="2">
    <source>
        <dbReference type="ARBA" id="ARBA00022448"/>
    </source>
</evidence>
<feature type="domain" description="K+ potassium transporter integral membrane" evidence="10">
    <location>
        <begin position="128"/>
        <end position="551"/>
    </location>
</feature>
<keyword evidence="5" id="KW-0630">Potassium</keyword>
<evidence type="ECO:0000256" key="1">
    <source>
        <dbReference type="ARBA" id="ARBA00004141"/>
    </source>
</evidence>
<evidence type="ECO:0000256" key="9">
    <source>
        <dbReference type="SAM" id="Phobius"/>
    </source>
</evidence>
<dbReference type="InterPro" id="IPR053952">
    <property type="entry name" value="K_trans_C"/>
</dbReference>
<evidence type="ECO:0000259" key="11">
    <source>
        <dbReference type="Pfam" id="PF22776"/>
    </source>
</evidence>
<evidence type="ECO:0000256" key="5">
    <source>
        <dbReference type="ARBA" id="ARBA00022958"/>
    </source>
</evidence>
<feature type="transmembrane region" description="Helical" evidence="9">
    <location>
        <begin position="427"/>
        <end position="449"/>
    </location>
</feature>
<feature type="transmembrane region" description="Helical" evidence="9">
    <location>
        <begin position="253"/>
        <end position="276"/>
    </location>
</feature>
<keyword evidence="13" id="KW-1185">Reference proteome</keyword>
<evidence type="ECO:0000256" key="3">
    <source>
        <dbReference type="ARBA" id="ARBA00022538"/>
    </source>
</evidence>
<feature type="transmembrane region" description="Helical" evidence="9">
    <location>
        <begin position="68"/>
        <end position="87"/>
    </location>
</feature>
<feature type="transmembrane region" description="Helical" evidence="9">
    <location>
        <begin position="297"/>
        <end position="318"/>
    </location>
</feature>
<dbReference type="GO" id="GO:0015079">
    <property type="term" value="F:potassium ion transmembrane transporter activity"/>
    <property type="evidence" value="ECO:0007669"/>
    <property type="project" value="InterPro"/>
</dbReference>
<dbReference type="Pfam" id="PF02705">
    <property type="entry name" value="K_trans"/>
    <property type="match status" value="2"/>
</dbReference>
<comment type="subcellular location">
    <subcellularLocation>
        <location evidence="1">Membrane</location>
        <topology evidence="1">Multi-pass membrane protein</topology>
    </subcellularLocation>
</comment>
<organism evidence="12 13">
    <name type="scientific">Puccinia graminis f. sp. tritici</name>
    <dbReference type="NCBI Taxonomy" id="56615"/>
    <lineage>
        <taxon>Eukaryota</taxon>
        <taxon>Fungi</taxon>
        <taxon>Dikarya</taxon>
        <taxon>Basidiomycota</taxon>
        <taxon>Pucciniomycotina</taxon>
        <taxon>Pucciniomycetes</taxon>
        <taxon>Pucciniales</taxon>
        <taxon>Pucciniaceae</taxon>
        <taxon>Puccinia</taxon>
    </lineage>
</organism>